<dbReference type="GO" id="GO:0005737">
    <property type="term" value="C:cytoplasm"/>
    <property type="evidence" value="ECO:0007669"/>
    <property type="project" value="TreeGrafter"/>
</dbReference>
<evidence type="ECO:0000256" key="3">
    <source>
        <dbReference type="ARBA" id="ARBA00022617"/>
    </source>
</evidence>
<evidence type="ECO:0000256" key="8">
    <source>
        <dbReference type="PIRSR" id="PIRSR000296-2"/>
    </source>
</evidence>
<dbReference type="InterPro" id="IPR018028">
    <property type="entry name" value="Catalase"/>
</dbReference>
<evidence type="ECO:0000256" key="1">
    <source>
        <dbReference type="ARBA" id="ARBA00005329"/>
    </source>
</evidence>
<dbReference type="EMBL" id="CP016543">
    <property type="protein sequence ID" value="ANU24464.1"/>
    <property type="molecule type" value="Genomic_DNA"/>
</dbReference>
<evidence type="ECO:0000313" key="10">
    <source>
        <dbReference type="EMBL" id="ANU24464.1"/>
    </source>
</evidence>
<dbReference type="GO" id="GO:0004096">
    <property type="term" value="F:catalase activity"/>
    <property type="evidence" value="ECO:0007669"/>
    <property type="project" value="InterPro"/>
</dbReference>
<dbReference type="Pfam" id="PF00199">
    <property type="entry name" value="Catalase"/>
    <property type="match status" value="1"/>
</dbReference>
<proteinExistence type="inferred from homology"/>
<evidence type="ECO:0000256" key="2">
    <source>
        <dbReference type="ARBA" id="ARBA00022559"/>
    </source>
</evidence>
<reference evidence="10" key="1">
    <citation type="submission" date="2016-10" db="EMBL/GenBank/DDBJ databases">
        <authorList>
            <person name="See-Too W.S."/>
        </authorList>
    </citation>
    <scope>NUCLEOTIDE SEQUENCE</scope>
    <source>
        <strain evidence="10">DSM 22276</strain>
    </source>
</reference>
<dbReference type="GO" id="GO:0020037">
    <property type="term" value="F:heme binding"/>
    <property type="evidence" value="ECO:0007669"/>
    <property type="project" value="InterPro"/>
</dbReference>
<dbReference type="PROSITE" id="PS51402">
    <property type="entry name" value="CATALASE_3"/>
    <property type="match status" value="1"/>
</dbReference>
<feature type="domain" description="Catalase core" evidence="9">
    <location>
        <begin position="1"/>
        <end position="302"/>
    </location>
</feature>
<dbReference type="PIRSF" id="PIRSF000296">
    <property type="entry name" value="SrpA"/>
    <property type="match status" value="1"/>
</dbReference>
<evidence type="ECO:0000259" key="9">
    <source>
        <dbReference type="SMART" id="SM01060"/>
    </source>
</evidence>
<dbReference type="GO" id="GO:0042542">
    <property type="term" value="P:response to hydrogen peroxide"/>
    <property type="evidence" value="ECO:0007669"/>
    <property type="project" value="TreeGrafter"/>
</dbReference>
<dbReference type="InterPro" id="IPR011614">
    <property type="entry name" value="Catalase_core"/>
</dbReference>
<protein>
    <submittedName>
        <fullName evidence="10">Catalase</fullName>
    </submittedName>
</protein>
<keyword evidence="11" id="KW-1185">Reference proteome</keyword>
<evidence type="ECO:0000256" key="5">
    <source>
        <dbReference type="ARBA" id="ARBA00023002"/>
    </source>
</evidence>
<dbReference type="AlphaFoldDB" id="A0A1C7EKG7"/>
<dbReference type="STRING" id="414778.BCM40_14385"/>
<sequence length="302" mass="33888">MDRLAKTTVDRIEKVFDVPAGYRRAHARGKSYRGYFTATGSANHLTKAPHFQSGESEALVRFSHFSPDPKWTDAMSPVKGMAVQFLLANGEVTNIVGVTSPIFFAKTPEIFSEILGVVKSFKKGKPSLKELGSLLADYPESGAMLTNIRKMQAPSSFATGQYYAVHAFYFINEEDQRQPIKYLWEPEVGVETLSPLDTVSLSTGSFEKEIEDRVAKGPVKFRLDILLGQPEDPTDDPTKEWPKEREKLTLGTLTITEATEEAENIVFDPTIMTAGIECSEDRILNFRHHAYQISHHRRTIET</sequence>
<evidence type="ECO:0000256" key="4">
    <source>
        <dbReference type="ARBA" id="ARBA00022723"/>
    </source>
</evidence>
<gene>
    <name evidence="10" type="ORF">BCM40_14385</name>
</gene>
<dbReference type="CDD" id="cd08153">
    <property type="entry name" value="srpA_like"/>
    <property type="match status" value="1"/>
</dbReference>
<keyword evidence="4 8" id="KW-0479">Metal-binding</keyword>
<dbReference type="Gene3D" id="1.20.1280.120">
    <property type="match status" value="1"/>
</dbReference>
<keyword evidence="6 8" id="KW-0408">Iron</keyword>
<keyword evidence="5" id="KW-0560">Oxidoreductase</keyword>
<comment type="similarity">
    <text evidence="1">Belongs to the catalase family.</text>
</comment>
<dbReference type="PRINTS" id="PR00067">
    <property type="entry name" value="CATALASE"/>
</dbReference>
<dbReference type="GO" id="GO:0042744">
    <property type="term" value="P:hydrogen peroxide catabolic process"/>
    <property type="evidence" value="ECO:0007669"/>
    <property type="project" value="TreeGrafter"/>
</dbReference>
<dbReference type="OrthoDB" id="255727at2"/>
<dbReference type="Gene3D" id="2.40.180.10">
    <property type="entry name" value="Catalase core domain"/>
    <property type="match status" value="1"/>
</dbReference>
<evidence type="ECO:0000313" key="11">
    <source>
        <dbReference type="Proteomes" id="UP000092495"/>
    </source>
</evidence>
<feature type="active site" evidence="7">
    <location>
        <position position="26"/>
    </location>
</feature>
<name>A0A1C7EKG7_9BACL</name>
<dbReference type="RefSeq" id="WP_065527409.1">
    <property type="nucleotide sequence ID" value="NZ_CP016543.2"/>
</dbReference>
<evidence type="ECO:0000256" key="6">
    <source>
        <dbReference type="ARBA" id="ARBA00023004"/>
    </source>
</evidence>
<dbReference type="PANTHER" id="PTHR11465">
    <property type="entry name" value="CATALASE"/>
    <property type="match status" value="1"/>
</dbReference>
<dbReference type="Proteomes" id="UP000092495">
    <property type="component" value="Chromosome"/>
</dbReference>
<evidence type="ECO:0000256" key="7">
    <source>
        <dbReference type="PIRSR" id="PIRSR000296-1"/>
    </source>
</evidence>
<organism evidence="10 11">
    <name type="scientific">Planococcus donghaensis</name>
    <dbReference type="NCBI Taxonomy" id="414778"/>
    <lineage>
        <taxon>Bacteria</taxon>
        <taxon>Bacillati</taxon>
        <taxon>Bacillota</taxon>
        <taxon>Bacilli</taxon>
        <taxon>Bacillales</taxon>
        <taxon>Caryophanaceae</taxon>
        <taxon>Planococcus</taxon>
    </lineage>
</organism>
<accession>A0A1C7EKG7</accession>
<dbReference type="PANTHER" id="PTHR11465:SF9">
    <property type="entry name" value="CATALASE"/>
    <property type="match status" value="1"/>
</dbReference>
<keyword evidence="3 8" id="KW-0349">Heme</keyword>
<dbReference type="InterPro" id="IPR024168">
    <property type="entry name" value="Catalase_SrpA-type_pred"/>
</dbReference>
<dbReference type="GO" id="GO:0046872">
    <property type="term" value="F:metal ion binding"/>
    <property type="evidence" value="ECO:0007669"/>
    <property type="project" value="UniProtKB-KW"/>
</dbReference>
<dbReference type="SMART" id="SM01060">
    <property type="entry name" value="Catalase"/>
    <property type="match status" value="1"/>
</dbReference>
<dbReference type="InterPro" id="IPR020835">
    <property type="entry name" value="Catalase_sf"/>
</dbReference>
<feature type="binding site" description="axial binding residue" evidence="8">
    <location>
        <position position="291"/>
    </location>
    <ligand>
        <name>heme</name>
        <dbReference type="ChEBI" id="CHEBI:30413"/>
    </ligand>
    <ligandPart>
        <name>Fe</name>
        <dbReference type="ChEBI" id="CHEBI:18248"/>
    </ligandPart>
</feature>
<keyword evidence="2" id="KW-0575">Peroxidase</keyword>
<dbReference type="SUPFAM" id="SSF56634">
    <property type="entry name" value="Heme-dependent catalase-like"/>
    <property type="match status" value="1"/>
</dbReference>
<dbReference type="KEGG" id="pdg:BCM40_14385"/>